<evidence type="ECO:0000256" key="13">
    <source>
        <dbReference type="SAM" id="MobiDB-lite"/>
    </source>
</evidence>
<proteinExistence type="inferred from homology"/>
<feature type="transmembrane region" description="Helical" evidence="14">
    <location>
        <begin position="72"/>
        <end position="89"/>
    </location>
</feature>
<feature type="compositionally biased region" description="Polar residues" evidence="13">
    <location>
        <begin position="388"/>
        <end position="402"/>
    </location>
</feature>
<keyword evidence="4" id="KW-0444">Lipid biosynthesis</keyword>
<feature type="transmembrane region" description="Helical" evidence="14">
    <location>
        <begin position="121"/>
        <end position="140"/>
    </location>
</feature>
<dbReference type="PANTHER" id="PTHR31201">
    <property type="entry name" value="OS01G0585100 PROTEIN"/>
    <property type="match status" value="1"/>
</dbReference>
<keyword evidence="5" id="KW-0808">Transferase</keyword>
<comment type="subcellular location">
    <subcellularLocation>
        <location evidence="1">Membrane</location>
        <topology evidence="1">Multi-pass membrane protein</topology>
    </subcellularLocation>
</comment>
<feature type="transmembrane region" description="Helical" evidence="14">
    <location>
        <begin position="146"/>
        <end position="166"/>
    </location>
</feature>
<dbReference type="PANTHER" id="PTHR31201:SF1">
    <property type="entry name" value="GLYCEROPHOSPHOCHOLINE ACYLTRANSFERASE 1"/>
    <property type="match status" value="1"/>
</dbReference>
<organism evidence="15">
    <name type="scientific">Spumella elongata</name>
    <dbReference type="NCBI Taxonomy" id="89044"/>
    <lineage>
        <taxon>Eukaryota</taxon>
        <taxon>Sar</taxon>
        <taxon>Stramenopiles</taxon>
        <taxon>Ochrophyta</taxon>
        <taxon>Chrysophyceae</taxon>
        <taxon>Chromulinales</taxon>
        <taxon>Chromulinaceae</taxon>
        <taxon>Spumella</taxon>
    </lineage>
</organism>
<evidence type="ECO:0000256" key="9">
    <source>
        <dbReference type="ARBA" id="ARBA00023136"/>
    </source>
</evidence>
<dbReference type="InterPro" id="IPR021261">
    <property type="entry name" value="GPCAT"/>
</dbReference>
<comment type="similarity">
    <text evidence="2">Belongs to the GPC1 family.</text>
</comment>
<evidence type="ECO:0000256" key="8">
    <source>
        <dbReference type="ARBA" id="ARBA00023098"/>
    </source>
</evidence>
<sequence length="585" mass="66784">MASRKEKKEGRKSLTVETLLNPEEMERVFRDQAVKLRSKFRKVVTGDEKKRIRDRIRETQDEPRYVKFFDKVAFTVGVLNMGVCQYFLLNRPDLFPYWYAAIIPLILASRYFYFRSSNNQYFMIDFCYFTIFCTMVNLWLIRDSALFFKTVFICATGPLTLAIPVWRNSFVFHDYDKIVSVYIHILPSMLYYTLRHNNSSLDIFRQAIPGDVCGSANCDRLYLTDYLLAVLLYMFWQFIYLYKTEFLDKSRLDSDPSLMTSLRWLAQDTKNAAARFFLKMFRLIGVFSKEEDYDSRTMKTKIVFVVAQLIFTLVSFLPTPLMYHYSGFHLTWILFIVTSAVFNGGSFYIEVFSKRYNSHIAKIEEMHRIAQAASTAMSGLATLKSNSSAQSMTPVTNNSPVPRSNAPATGLTSGASSTSTNADFCNSTSQSSDAGGRARATSASSSAQEATDAASAQATSEELEKLAEMLQHTKDSAWLQMKEHFQRADELRGLYTPGASRNTAEELMLMHSPGAGEEDYVVCDNTDADRERFLSQSSEDTMRDSLLSGLAQELGEDNLEEDIDPEIERELLSRERENSVLSIDR</sequence>
<evidence type="ECO:0000256" key="6">
    <source>
        <dbReference type="ARBA" id="ARBA00022692"/>
    </source>
</evidence>
<keyword evidence="12" id="KW-0012">Acyltransferase</keyword>
<dbReference type="GO" id="GO:0016746">
    <property type="term" value="F:acyltransferase activity"/>
    <property type="evidence" value="ECO:0007669"/>
    <property type="project" value="UniProtKB-KW"/>
</dbReference>
<feature type="transmembrane region" description="Helical" evidence="14">
    <location>
        <begin position="329"/>
        <end position="349"/>
    </location>
</feature>
<keyword evidence="9 14" id="KW-0472">Membrane</keyword>
<evidence type="ECO:0000313" key="15">
    <source>
        <dbReference type="EMBL" id="CAE0298422.1"/>
    </source>
</evidence>
<dbReference type="GO" id="GO:0006656">
    <property type="term" value="P:phosphatidylcholine biosynthetic process"/>
    <property type="evidence" value="ECO:0007669"/>
    <property type="project" value="TreeGrafter"/>
</dbReference>
<keyword evidence="7 14" id="KW-1133">Transmembrane helix</keyword>
<dbReference type="AlphaFoldDB" id="A0A7S3MDK0"/>
<protein>
    <recommendedName>
        <fullName evidence="3">Glycerophosphocholine acyltransferase 1</fullName>
    </recommendedName>
</protein>
<evidence type="ECO:0000256" key="14">
    <source>
        <dbReference type="SAM" id="Phobius"/>
    </source>
</evidence>
<evidence type="ECO:0000256" key="11">
    <source>
        <dbReference type="ARBA" id="ARBA00023264"/>
    </source>
</evidence>
<feature type="transmembrane region" description="Helical" evidence="14">
    <location>
        <begin position="178"/>
        <end position="194"/>
    </location>
</feature>
<feature type="transmembrane region" description="Helical" evidence="14">
    <location>
        <begin position="302"/>
        <end position="323"/>
    </location>
</feature>
<accession>A0A7S3MDK0</accession>
<evidence type="ECO:0000256" key="7">
    <source>
        <dbReference type="ARBA" id="ARBA00022989"/>
    </source>
</evidence>
<evidence type="ECO:0000256" key="4">
    <source>
        <dbReference type="ARBA" id="ARBA00022516"/>
    </source>
</evidence>
<feature type="transmembrane region" description="Helical" evidence="14">
    <location>
        <begin position="95"/>
        <end position="114"/>
    </location>
</feature>
<keyword evidence="10" id="KW-0594">Phospholipid biosynthesis</keyword>
<feature type="compositionally biased region" description="Low complexity" evidence="13">
    <location>
        <begin position="406"/>
        <end position="422"/>
    </location>
</feature>
<reference evidence="15" key="1">
    <citation type="submission" date="2021-01" db="EMBL/GenBank/DDBJ databases">
        <authorList>
            <person name="Corre E."/>
            <person name="Pelletier E."/>
            <person name="Niang G."/>
            <person name="Scheremetjew M."/>
            <person name="Finn R."/>
            <person name="Kale V."/>
            <person name="Holt S."/>
            <person name="Cochrane G."/>
            <person name="Meng A."/>
            <person name="Brown T."/>
            <person name="Cohen L."/>
        </authorList>
    </citation>
    <scope>NUCLEOTIDE SEQUENCE</scope>
    <source>
        <strain evidence="15">CCAP 955/1</strain>
    </source>
</reference>
<keyword evidence="8" id="KW-0443">Lipid metabolism</keyword>
<dbReference type="GO" id="GO:0016020">
    <property type="term" value="C:membrane"/>
    <property type="evidence" value="ECO:0007669"/>
    <property type="project" value="UniProtKB-SubCell"/>
</dbReference>
<feature type="transmembrane region" description="Helical" evidence="14">
    <location>
        <begin position="226"/>
        <end position="242"/>
    </location>
</feature>
<feature type="compositionally biased region" description="Low complexity" evidence="13">
    <location>
        <begin position="431"/>
        <end position="460"/>
    </location>
</feature>
<keyword evidence="11" id="KW-1208">Phospholipid metabolism</keyword>
<name>A0A7S3MDK0_9STRA</name>
<feature type="region of interest" description="Disordered" evidence="13">
    <location>
        <begin position="388"/>
        <end position="461"/>
    </location>
</feature>
<evidence type="ECO:0000256" key="10">
    <source>
        <dbReference type="ARBA" id="ARBA00023209"/>
    </source>
</evidence>
<gene>
    <name evidence="15" type="ORF">SELO1098_LOCUS27276</name>
</gene>
<evidence type="ECO:0000256" key="3">
    <source>
        <dbReference type="ARBA" id="ARBA00019082"/>
    </source>
</evidence>
<dbReference type="Pfam" id="PF10998">
    <property type="entry name" value="DUF2838"/>
    <property type="match status" value="1"/>
</dbReference>
<keyword evidence="6 14" id="KW-0812">Transmembrane</keyword>
<evidence type="ECO:0000256" key="12">
    <source>
        <dbReference type="ARBA" id="ARBA00023315"/>
    </source>
</evidence>
<evidence type="ECO:0000256" key="2">
    <source>
        <dbReference type="ARBA" id="ARBA00006675"/>
    </source>
</evidence>
<evidence type="ECO:0000256" key="1">
    <source>
        <dbReference type="ARBA" id="ARBA00004141"/>
    </source>
</evidence>
<dbReference type="EMBL" id="HBIC01053174">
    <property type="protein sequence ID" value="CAE0298422.1"/>
    <property type="molecule type" value="Transcribed_RNA"/>
</dbReference>
<evidence type="ECO:0000256" key="5">
    <source>
        <dbReference type="ARBA" id="ARBA00022679"/>
    </source>
</evidence>